<evidence type="ECO:0000256" key="4">
    <source>
        <dbReference type="ARBA" id="ARBA00022777"/>
    </source>
</evidence>
<dbReference type="InterPro" id="IPR027417">
    <property type="entry name" value="P-loop_NTPase"/>
</dbReference>
<dbReference type="GO" id="GO:0036431">
    <property type="term" value="F:dCMP kinase activity"/>
    <property type="evidence" value="ECO:0007669"/>
    <property type="project" value="InterPro"/>
</dbReference>
<dbReference type="GO" id="GO:0036430">
    <property type="term" value="F:CMP kinase activity"/>
    <property type="evidence" value="ECO:0007669"/>
    <property type="project" value="RHEA"/>
</dbReference>
<gene>
    <name evidence="8" type="ORF">A2677_04395</name>
</gene>
<evidence type="ECO:0000256" key="3">
    <source>
        <dbReference type="ARBA" id="ARBA00022741"/>
    </source>
</evidence>
<dbReference type="CDD" id="cd02020">
    <property type="entry name" value="CMPK"/>
    <property type="match status" value="1"/>
</dbReference>
<dbReference type="InterPro" id="IPR011994">
    <property type="entry name" value="Cytidylate_kinase_dom"/>
</dbReference>
<comment type="caution">
    <text evidence="8">The sequence shown here is derived from an EMBL/GenBank/DDBJ whole genome shotgun (WGS) entry which is preliminary data.</text>
</comment>
<dbReference type="Gene3D" id="3.40.50.300">
    <property type="entry name" value="P-loop containing nucleotide triphosphate hydrolases"/>
    <property type="match status" value="1"/>
</dbReference>
<name>A0A1G2BJX3_9BACT</name>
<sequence length="193" mass="22485">MIISIGGKPGSGKSTIAKMLADKLGYTYYYIGGMRRKMAEERKITLHQLNALGETEEWTDKEVDAYQRTLGQREDDFVIDGRTSHHFIPHALKIFVDVTPRIGAERVFRDIQKKRAHRTDEDKGLTTIQAVEQSHRVRIASDKLRYHKYYDIDVYDTKQYDFVLDTSTLNVQESFEKLYDFVSKQGKKERNKS</sequence>
<accession>A0A1G2BJX3</accession>
<keyword evidence="3" id="KW-0547">Nucleotide-binding</keyword>
<dbReference type="EC" id="2.7.4.25" evidence="1"/>
<evidence type="ECO:0000256" key="1">
    <source>
        <dbReference type="ARBA" id="ARBA00012906"/>
    </source>
</evidence>
<keyword evidence="4" id="KW-0418">Kinase</keyword>
<organism evidence="8 9">
    <name type="scientific">Candidatus Komeilibacteria bacterium RIFCSPHIGHO2_01_FULL_52_14</name>
    <dbReference type="NCBI Taxonomy" id="1798549"/>
    <lineage>
        <taxon>Bacteria</taxon>
        <taxon>Candidatus Komeiliibacteriota</taxon>
    </lineage>
</organism>
<dbReference type="AlphaFoldDB" id="A0A1G2BJX3"/>
<keyword evidence="2" id="KW-0808">Transferase</keyword>
<dbReference type="Proteomes" id="UP000177817">
    <property type="component" value="Unassembled WGS sequence"/>
</dbReference>
<evidence type="ECO:0000313" key="9">
    <source>
        <dbReference type="Proteomes" id="UP000177817"/>
    </source>
</evidence>
<proteinExistence type="predicted"/>
<evidence type="ECO:0000313" key="8">
    <source>
        <dbReference type="EMBL" id="OGY89461.1"/>
    </source>
</evidence>
<dbReference type="EMBL" id="MHKK01000033">
    <property type="protein sequence ID" value="OGY89461.1"/>
    <property type="molecule type" value="Genomic_DNA"/>
</dbReference>
<keyword evidence="5" id="KW-0067">ATP-binding</keyword>
<evidence type="ECO:0000256" key="2">
    <source>
        <dbReference type="ARBA" id="ARBA00022679"/>
    </source>
</evidence>
<comment type="catalytic activity">
    <reaction evidence="6">
        <text>dCMP + ATP = dCDP + ADP</text>
        <dbReference type="Rhea" id="RHEA:25094"/>
        <dbReference type="ChEBI" id="CHEBI:30616"/>
        <dbReference type="ChEBI" id="CHEBI:57566"/>
        <dbReference type="ChEBI" id="CHEBI:58593"/>
        <dbReference type="ChEBI" id="CHEBI:456216"/>
        <dbReference type="EC" id="2.7.4.25"/>
    </reaction>
</comment>
<dbReference type="Pfam" id="PF13189">
    <property type="entry name" value="Cytidylate_kin2"/>
    <property type="match status" value="1"/>
</dbReference>
<reference evidence="8 9" key="1">
    <citation type="journal article" date="2016" name="Nat. Commun.">
        <title>Thousands of microbial genomes shed light on interconnected biogeochemical processes in an aquifer system.</title>
        <authorList>
            <person name="Anantharaman K."/>
            <person name="Brown C.T."/>
            <person name="Hug L.A."/>
            <person name="Sharon I."/>
            <person name="Castelle C.J."/>
            <person name="Probst A.J."/>
            <person name="Thomas B.C."/>
            <person name="Singh A."/>
            <person name="Wilkins M.J."/>
            <person name="Karaoz U."/>
            <person name="Brodie E.L."/>
            <person name="Williams K.H."/>
            <person name="Hubbard S.S."/>
            <person name="Banfield J.F."/>
        </authorList>
    </citation>
    <scope>NUCLEOTIDE SEQUENCE [LARGE SCALE GENOMIC DNA]</scope>
</reference>
<comment type="catalytic activity">
    <reaction evidence="7">
        <text>CMP + ATP = CDP + ADP</text>
        <dbReference type="Rhea" id="RHEA:11600"/>
        <dbReference type="ChEBI" id="CHEBI:30616"/>
        <dbReference type="ChEBI" id="CHEBI:58069"/>
        <dbReference type="ChEBI" id="CHEBI:60377"/>
        <dbReference type="ChEBI" id="CHEBI:456216"/>
        <dbReference type="EC" id="2.7.4.25"/>
    </reaction>
</comment>
<evidence type="ECO:0000256" key="5">
    <source>
        <dbReference type="ARBA" id="ARBA00022840"/>
    </source>
</evidence>
<evidence type="ECO:0000256" key="7">
    <source>
        <dbReference type="ARBA" id="ARBA00048478"/>
    </source>
</evidence>
<evidence type="ECO:0000256" key="6">
    <source>
        <dbReference type="ARBA" id="ARBA00047615"/>
    </source>
</evidence>
<dbReference type="SUPFAM" id="SSF52540">
    <property type="entry name" value="P-loop containing nucleoside triphosphate hydrolases"/>
    <property type="match status" value="1"/>
</dbReference>
<protein>
    <recommendedName>
        <fullName evidence="1">(d)CMP kinase</fullName>
        <ecNumber evidence="1">2.7.4.25</ecNumber>
    </recommendedName>
</protein>
<dbReference type="GO" id="GO:0005524">
    <property type="term" value="F:ATP binding"/>
    <property type="evidence" value="ECO:0007669"/>
    <property type="project" value="UniProtKB-KW"/>
</dbReference>